<dbReference type="InterPro" id="IPR019734">
    <property type="entry name" value="TPR_rpt"/>
</dbReference>
<dbReference type="Pfam" id="PF13432">
    <property type="entry name" value="TPR_16"/>
    <property type="match status" value="1"/>
</dbReference>
<evidence type="ECO:0000256" key="2">
    <source>
        <dbReference type="SAM" id="Phobius"/>
    </source>
</evidence>
<keyword evidence="2" id="KW-1133">Transmembrane helix</keyword>
<reference evidence="3" key="1">
    <citation type="submission" date="2021-09" db="EMBL/GenBank/DDBJ databases">
        <authorList>
            <person name="Wu T."/>
            <person name="Guo S.Z."/>
        </authorList>
    </citation>
    <scope>NUCLEOTIDE SEQUENCE</scope>
    <source>
        <strain evidence="3">RSS-23</strain>
    </source>
</reference>
<comment type="caution">
    <text evidence="3">The sequence shown here is derived from an EMBL/GenBank/DDBJ whole genome shotgun (WGS) entry which is preliminary data.</text>
</comment>
<dbReference type="InterPro" id="IPR011990">
    <property type="entry name" value="TPR-like_helical_dom_sf"/>
</dbReference>
<dbReference type="PROSITE" id="PS50005">
    <property type="entry name" value="TPR"/>
    <property type="match status" value="1"/>
</dbReference>
<dbReference type="Proteomes" id="UP001430290">
    <property type="component" value="Unassembled WGS sequence"/>
</dbReference>
<feature type="transmembrane region" description="Helical" evidence="2">
    <location>
        <begin position="43"/>
        <end position="67"/>
    </location>
</feature>
<dbReference type="EMBL" id="JAIQDJ010000004">
    <property type="protein sequence ID" value="MBZ4186517.1"/>
    <property type="molecule type" value="Genomic_DNA"/>
</dbReference>
<protein>
    <submittedName>
        <fullName evidence="3">Tetratricopeptide repeat protein</fullName>
    </submittedName>
</protein>
<name>A0ABS7TFB1_9GAMM</name>
<keyword evidence="2" id="KW-0472">Membrane</keyword>
<dbReference type="PANTHER" id="PTHR12558:SF33">
    <property type="entry name" value="BLL7664 PROTEIN"/>
    <property type="match status" value="1"/>
</dbReference>
<evidence type="ECO:0000313" key="4">
    <source>
        <dbReference type="Proteomes" id="UP001430290"/>
    </source>
</evidence>
<sequence length="551" mass="60696">MRALWFELKRRNVLRMALAYAALCWLLLQVADLLLPTFGIPPWVMRALVLLAVLGFPLAMMFAWTYAWTDRGLQREIPAAPASAPATESPSADPIAASIAVLPLVNMSSDKEQEYFSDGLSEELLNLLAQVPELHVAGRTSSFSFKDTQATIAQIGQALNVATVLEGSVRKSGAHVRITAQLIETRGGYHLWSQTYDRQLTDIFAVQDEIAAAVVAALKLKLLPSHQPSHAGHHLPGPDAYNHFLLGRQFLNRATEEGFRRAGEEYRKVIALEPTYAAALAGLALADAYAADYTQTDAQMLALRAQARATVDQAVTLDPTLGEAYTARAVLRFVFEHDWEGGASDFRQALHFNPGDVMSLWQYSRLLAAQGKLADALTQAQAATRLDPLSAQAWEIQSRYQIALGDFAGARAALDRALDIAPEHGRAPVGMGLLYLLQGDAATADHWYARADNATFRLCGQTMAAFSAGHEAASLQALQELTDTQAHTSAYQIAEAFAWRDQRDDAFAWLQRAIVQYDAGVQYIKYDPTLRNLHSDPRYRVLLQRIRLPLD</sequence>
<dbReference type="NCBIfam" id="NF047558">
    <property type="entry name" value="TPR_END_plus"/>
    <property type="match status" value="1"/>
</dbReference>
<proteinExistence type="predicted"/>
<evidence type="ECO:0000313" key="3">
    <source>
        <dbReference type="EMBL" id="MBZ4186517.1"/>
    </source>
</evidence>
<dbReference type="Gene3D" id="3.40.50.10610">
    <property type="entry name" value="ABC-type transport auxiliary lipoprotein component"/>
    <property type="match status" value="1"/>
</dbReference>
<dbReference type="Gene3D" id="1.25.40.10">
    <property type="entry name" value="Tetratricopeptide repeat domain"/>
    <property type="match status" value="2"/>
</dbReference>
<keyword evidence="1" id="KW-0802">TPR repeat</keyword>
<dbReference type="PANTHER" id="PTHR12558">
    <property type="entry name" value="CELL DIVISION CYCLE 16,23,27"/>
    <property type="match status" value="1"/>
</dbReference>
<gene>
    <name evidence="3" type="ORF">K7B09_09290</name>
</gene>
<keyword evidence="2" id="KW-0812">Transmembrane</keyword>
<feature type="repeat" description="TPR" evidence="1">
    <location>
        <begin position="391"/>
        <end position="424"/>
    </location>
</feature>
<evidence type="ECO:0000256" key="1">
    <source>
        <dbReference type="PROSITE-ProRule" id="PRU00339"/>
    </source>
</evidence>
<keyword evidence="4" id="KW-1185">Reference proteome</keyword>
<dbReference type="SUPFAM" id="SSF48452">
    <property type="entry name" value="TPR-like"/>
    <property type="match status" value="2"/>
</dbReference>
<dbReference type="RefSeq" id="WP_223629192.1">
    <property type="nucleotide sequence ID" value="NZ_JAIQDJ010000004.1"/>
</dbReference>
<organism evidence="3 4">
    <name type="scientific">Thermomonas beijingensis</name>
    <dbReference type="NCBI Taxonomy" id="2872701"/>
    <lineage>
        <taxon>Bacteria</taxon>
        <taxon>Pseudomonadati</taxon>
        <taxon>Pseudomonadota</taxon>
        <taxon>Gammaproteobacteria</taxon>
        <taxon>Lysobacterales</taxon>
        <taxon>Lysobacteraceae</taxon>
        <taxon>Thermomonas</taxon>
    </lineage>
</organism>
<accession>A0ABS7TFB1</accession>